<dbReference type="PANTHER" id="PTHR43245">
    <property type="entry name" value="BIFUNCTIONAL POLYMYXIN RESISTANCE PROTEIN ARNA"/>
    <property type="match status" value="1"/>
</dbReference>
<dbReference type="PANTHER" id="PTHR43245:SF58">
    <property type="entry name" value="BLL5923 PROTEIN"/>
    <property type="match status" value="1"/>
</dbReference>
<reference evidence="2 3" key="1">
    <citation type="journal article" date="2016" name="Genome Announc.">
        <title>Complete Genome Sequences of Aerococcus christensenii CCUG 28831T, Aerococcus sanguinicola CCUG 43001T, Aerococcus urinae CCUG 36881T, Aerococcus urinaeequi CCUG 28094T, Aerococcus urinaehominis CCUG 42038 BT, and Aerococcus viridans CCUG 4311T.</title>
        <authorList>
            <person name="Carkaci D."/>
            <person name="Dargis R."/>
            <person name="Nielsen X.C."/>
            <person name="Skovgaard O."/>
            <person name="Fuursted K."/>
            <person name="Christensen J.J."/>
        </authorList>
    </citation>
    <scope>NUCLEOTIDE SEQUENCE [LARGE SCALE GENOMIC DNA]</scope>
    <source>
        <strain evidence="2 3">CCUG28094</strain>
    </source>
</reference>
<evidence type="ECO:0000259" key="1">
    <source>
        <dbReference type="Pfam" id="PF01370"/>
    </source>
</evidence>
<feature type="domain" description="NAD-dependent epimerase/dehydratase" evidence="1">
    <location>
        <begin position="48"/>
        <end position="200"/>
    </location>
</feature>
<name>A0AAC8WZ92_9LACT</name>
<dbReference type="RefSeq" id="WP_026466367.1">
    <property type="nucleotide sequence ID" value="NZ_CP014162.1"/>
</dbReference>
<dbReference type="InterPro" id="IPR036291">
    <property type="entry name" value="NAD(P)-bd_dom_sf"/>
</dbReference>
<evidence type="ECO:0000313" key="2">
    <source>
        <dbReference type="EMBL" id="AMB97028.1"/>
    </source>
</evidence>
<sequence>MKKILITGQNSYIGNKFEEWVSQWPDEYQITKISVRNDDWKNQNWGIYDVVLNVAGIAHNSSDKSLEELYYQANKDLTIDLASKAKSDEVKQFIHLSSMIVYGGSKTINGMITKDTLPKPANFYGDSKLQGELGIQPLSDEKYKVAIVRPPMIYGKGSKGNYPLLSKLARKTPIFPDFKNQRSMLYIDNLNEFLRLLIDNQGEGVFHPQNAEYVVTSELVREVAKAHNHKIIFTKIGNPIVAGLRNKISLFNKVFGNQLYDKSMSQYNHGNYRIKNFEESIKLTEGEGAI</sequence>
<gene>
    <name evidence="2" type="ORF">AWM74_01720</name>
</gene>
<dbReference type="EMBL" id="CP014162">
    <property type="protein sequence ID" value="AMB97028.1"/>
    <property type="molecule type" value="Genomic_DNA"/>
</dbReference>
<accession>A0AAC8WZ92</accession>
<reference evidence="3" key="2">
    <citation type="submission" date="2016-01" db="EMBL/GenBank/DDBJ databases">
        <title>Six Aerococcus type strain genome sequencing and assembly using PacBio and Illumina Hiseq.</title>
        <authorList>
            <person name="Carkaci D."/>
            <person name="Dargis R."/>
            <person name="Nielsen X.C."/>
            <person name="Skovgaard O."/>
            <person name="Fuursted K."/>
            <person name="Christensen J.J."/>
        </authorList>
    </citation>
    <scope>NUCLEOTIDE SEQUENCE [LARGE SCALE GENOMIC DNA]</scope>
    <source>
        <strain evidence="3">CCUG28094</strain>
    </source>
</reference>
<dbReference type="SUPFAM" id="SSF51735">
    <property type="entry name" value="NAD(P)-binding Rossmann-fold domains"/>
    <property type="match status" value="1"/>
</dbReference>
<dbReference type="InterPro" id="IPR050177">
    <property type="entry name" value="Lipid_A_modif_metabolic_enz"/>
</dbReference>
<protein>
    <submittedName>
        <fullName evidence="2">NAD-dependent epimerase</fullName>
    </submittedName>
</protein>
<dbReference type="InterPro" id="IPR001509">
    <property type="entry name" value="Epimerase_deHydtase"/>
</dbReference>
<dbReference type="GeneID" id="92866264"/>
<dbReference type="AlphaFoldDB" id="A0AAC8WZ92"/>
<proteinExistence type="predicted"/>
<evidence type="ECO:0000313" key="3">
    <source>
        <dbReference type="Proteomes" id="UP000067698"/>
    </source>
</evidence>
<organism evidence="2 3">
    <name type="scientific">Aerococcus urinaeequi</name>
    <dbReference type="NCBI Taxonomy" id="51665"/>
    <lineage>
        <taxon>Bacteria</taxon>
        <taxon>Bacillati</taxon>
        <taxon>Bacillota</taxon>
        <taxon>Bacilli</taxon>
        <taxon>Lactobacillales</taxon>
        <taxon>Aerococcaceae</taxon>
        <taxon>Aerococcus</taxon>
    </lineage>
</organism>
<dbReference type="Proteomes" id="UP000067698">
    <property type="component" value="Chromosome"/>
</dbReference>
<dbReference type="Gene3D" id="3.40.50.720">
    <property type="entry name" value="NAD(P)-binding Rossmann-like Domain"/>
    <property type="match status" value="1"/>
</dbReference>
<dbReference type="Pfam" id="PF01370">
    <property type="entry name" value="Epimerase"/>
    <property type="match status" value="1"/>
</dbReference>